<protein>
    <submittedName>
        <fullName evidence="4">SusC/RagA family TonB-linked outer membrane protein</fullName>
    </submittedName>
</protein>
<evidence type="ECO:0000256" key="2">
    <source>
        <dbReference type="SAM" id="SignalP"/>
    </source>
</evidence>
<proteinExistence type="inferred from homology"/>
<dbReference type="InterPro" id="IPR023997">
    <property type="entry name" value="TonB-dep_OMP_SusC/RagA_CS"/>
</dbReference>
<dbReference type="Pfam" id="PF07715">
    <property type="entry name" value="Plug"/>
    <property type="match status" value="1"/>
</dbReference>
<keyword evidence="1" id="KW-0813">Transport</keyword>
<organism evidence="4 5">
    <name type="scientific">Chitinophaga rhizophila</name>
    <dbReference type="NCBI Taxonomy" id="2866212"/>
    <lineage>
        <taxon>Bacteria</taxon>
        <taxon>Pseudomonadati</taxon>
        <taxon>Bacteroidota</taxon>
        <taxon>Chitinophagia</taxon>
        <taxon>Chitinophagales</taxon>
        <taxon>Chitinophagaceae</taxon>
        <taxon>Chitinophaga</taxon>
    </lineage>
</organism>
<keyword evidence="1" id="KW-0472">Membrane</keyword>
<dbReference type="RefSeq" id="WP_220248314.1">
    <property type="nucleotide sequence ID" value="NZ_JAICCF010000001.1"/>
</dbReference>
<evidence type="ECO:0000259" key="3">
    <source>
        <dbReference type="Pfam" id="PF07715"/>
    </source>
</evidence>
<gene>
    <name evidence="4" type="ORF">K1Y79_01930</name>
</gene>
<feature type="domain" description="TonB-dependent receptor plug" evidence="3">
    <location>
        <begin position="226"/>
        <end position="340"/>
    </location>
</feature>
<dbReference type="InterPro" id="IPR008969">
    <property type="entry name" value="CarboxyPept-like_regulatory"/>
</dbReference>
<dbReference type="InterPro" id="IPR012910">
    <property type="entry name" value="Plug_dom"/>
</dbReference>
<dbReference type="InterPro" id="IPR037066">
    <property type="entry name" value="Plug_dom_sf"/>
</dbReference>
<dbReference type="Proteomes" id="UP000812961">
    <property type="component" value="Unassembled WGS sequence"/>
</dbReference>
<comment type="caution">
    <text evidence="4">The sequence shown here is derived from an EMBL/GenBank/DDBJ whole genome shotgun (WGS) entry which is preliminary data.</text>
</comment>
<keyword evidence="1" id="KW-1134">Transmembrane beta strand</keyword>
<feature type="signal peptide" evidence="2">
    <location>
        <begin position="1"/>
        <end position="22"/>
    </location>
</feature>
<dbReference type="Gene3D" id="2.170.130.10">
    <property type="entry name" value="TonB-dependent receptor, plug domain"/>
    <property type="match status" value="1"/>
</dbReference>
<sequence>MYTFRMIFFLMTVMFGTINANAQSDKQITNKNKLVTLNEKGRSLYDVMTRYSAQTGTSFYFIPGAEERSSPVYVECKDIPPDMALKQIFSAQTGVKYILQPGGQIEICVKTADVPLYDSPPLSIPILHGIVTDKHYLPLTGAVVTCLYNRRISTVTDESGRYRLLRMPLQGNLLVNCPGYEPKVIKYNTDQAPPAHLELRTRQLNTTVVKPEYHYLISTIPDRKARDFITGNELEGQLVNDLGHALAGRVSGLQITQLSGVPGSGTRTFVRGYNSMPDGIGPLYVLDGVIMNTTSLSQTANAAGRISPLSSLDLLSISHIEILKDAEAIARYGSRGTNGVILITTKRGQAGKPRTQFDYSNGIAISGRKVKLMNTMQYIQMRREAMQNDGVGPGSTDYDMNGTWDTIRYTDWQESLIGNTARQEEVRLSLSQGSDQTQYLISGKLKNQTTVYPEDFNNRQITSHASITHQSRDQRLKCTFSNFYGTNSYHLPVVDLASLIFSSPNSPPVKTAEGKLNWENNTYNNPYAVVSQYTFIKEKSLVSSIYLQQALTSKVYMQVLLGHAFNRLDDMSALPFVSLLPGSSNPEDQRSMSAGSNQSRTWVVEPELVYSSSKRLHSWEMAAGFTMQRTVRRGQLFSGRGFISDEQMRDINNARHVSFSATKEDYQYASLAGRASYSYAGRYVLTGTMRRDGSSRISSNGRYRLFWAAGATWVFSEERLLGTPEWLIKGKLHVGLANTGNDRIPYDVPVSTAYQTGYGYMGTLGLTPGNNAVAALQWQINKKSELGIELELPASVTVKMIYYRNKTKNQLAGRTLPATTGYETMTANMKALILNTGLEVDARKALSQTVESNNLRYDLFWNLTVPRNKLVSFPDLEASSFGELYKVGYPLNVRMVNKSTGVDSQTGIYTFEQSDAPGTSSRLKKEPVVIGPVFYTGLGLGITFGSVRLDVHCQYVHQQGMRMPPVSMAGQFIQRGSNQLQERADRWRKSGDRTPYQKYSSIGDHAKAANTEFQTSDGMIQDASYARVRNISLLWALPVSWCERVSVKSAGAHLNMQNPLTFTGYTGTDPETQASGNHSVVPPLTVISTGVRIVF</sequence>
<comment type="similarity">
    <text evidence="1">Belongs to the TonB-dependent receptor family.</text>
</comment>
<name>A0ABS7G600_9BACT</name>
<keyword evidence="2" id="KW-0732">Signal</keyword>
<dbReference type="Gene3D" id="2.60.40.1120">
    <property type="entry name" value="Carboxypeptidase-like, regulatory domain"/>
    <property type="match status" value="1"/>
</dbReference>
<dbReference type="NCBIfam" id="TIGR04056">
    <property type="entry name" value="OMP_RagA_SusC"/>
    <property type="match status" value="1"/>
</dbReference>
<reference evidence="4 5" key="1">
    <citation type="submission" date="2021-08" db="EMBL/GenBank/DDBJ databases">
        <title>The genome sequence of Chitinophaga sp. B61.</title>
        <authorList>
            <person name="Zhang X."/>
        </authorList>
    </citation>
    <scope>NUCLEOTIDE SEQUENCE [LARGE SCALE GENOMIC DNA]</scope>
    <source>
        <strain evidence="4 5">B61</strain>
    </source>
</reference>
<keyword evidence="5" id="KW-1185">Reference proteome</keyword>
<dbReference type="InterPro" id="IPR039426">
    <property type="entry name" value="TonB-dep_rcpt-like"/>
</dbReference>
<evidence type="ECO:0000313" key="5">
    <source>
        <dbReference type="Proteomes" id="UP000812961"/>
    </source>
</evidence>
<accession>A0ABS7G600</accession>
<dbReference type="SUPFAM" id="SSF56935">
    <property type="entry name" value="Porins"/>
    <property type="match status" value="1"/>
</dbReference>
<feature type="chain" id="PRO_5047252462" evidence="2">
    <location>
        <begin position="23"/>
        <end position="1095"/>
    </location>
</feature>
<dbReference type="NCBIfam" id="TIGR04057">
    <property type="entry name" value="SusC_RagA_signa"/>
    <property type="match status" value="1"/>
</dbReference>
<keyword evidence="1" id="KW-0812">Transmembrane</keyword>
<dbReference type="SUPFAM" id="SSF49464">
    <property type="entry name" value="Carboxypeptidase regulatory domain-like"/>
    <property type="match status" value="1"/>
</dbReference>
<comment type="subcellular location">
    <subcellularLocation>
        <location evidence="1">Cell outer membrane</location>
        <topology evidence="1">Multi-pass membrane protein</topology>
    </subcellularLocation>
</comment>
<dbReference type="PROSITE" id="PS52016">
    <property type="entry name" value="TONB_DEPENDENT_REC_3"/>
    <property type="match status" value="1"/>
</dbReference>
<evidence type="ECO:0000313" key="4">
    <source>
        <dbReference type="EMBL" id="MBW8683081.1"/>
    </source>
</evidence>
<dbReference type="InterPro" id="IPR023996">
    <property type="entry name" value="TonB-dep_OMP_SusC/RagA"/>
</dbReference>
<evidence type="ECO:0000256" key="1">
    <source>
        <dbReference type="PROSITE-ProRule" id="PRU01360"/>
    </source>
</evidence>
<dbReference type="EMBL" id="JAICCF010000001">
    <property type="protein sequence ID" value="MBW8683081.1"/>
    <property type="molecule type" value="Genomic_DNA"/>
</dbReference>
<keyword evidence="1" id="KW-0998">Cell outer membrane</keyword>